<dbReference type="PANTHER" id="PTHR20371">
    <property type="entry name" value="ENOLASE-PHOSPHATASE E1"/>
    <property type="match status" value="1"/>
</dbReference>
<protein>
    <submittedName>
        <fullName evidence="4">Enolase-phosphatase E1</fullName>
    </submittedName>
</protein>
<keyword evidence="1" id="KW-0028">Amino-acid biosynthesis</keyword>
<keyword evidence="2" id="KW-0378">Hydrolase</keyword>
<evidence type="ECO:0000256" key="2">
    <source>
        <dbReference type="ARBA" id="ARBA00022801"/>
    </source>
</evidence>
<reference evidence="4 5" key="1">
    <citation type="submission" date="2021-06" db="EMBL/GenBank/DDBJ databases">
        <title>Caerostris extrusa draft genome.</title>
        <authorList>
            <person name="Kono N."/>
            <person name="Arakawa K."/>
        </authorList>
    </citation>
    <scope>NUCLEOTIDE SEQUENCE [LARGE SCALE GENOMIC DNA]</scope>
</reference>
<evidence type="ECO:0000256" key="3">
    <source>
        <dbReference type="ARBA" id="ARBA00023167"/>
    </source>
</evidence>
<keyword evidence="5" id="KW-1185">Reference proteome</keyword>
<sequence>MDSDDLKKVVSDAKVIILDIEGTTSSIDFMRVKVFPYAEKHLKDYIAKNWEEVRKTILLMLEQGLIDPTEKNEVENNHGAFLSLLEHKMKDDRNDPLVKKIQGLVLCDAFKNGDILGHVYPDTVIALERWFHENKQIYTYSTGTKAVQLEFFRNTIYGDKTQYIKDYFDTSIGSKLESEGFKFICNVSKVDANEVVFFSDRPKEICAATKCGLNAILIDRESDFSMIEEEKDFLGYEDGRISSFTEICIDVKEVLL</sequence>
<name>A0AAV4V7I7_CAEEX</name>
<dbReference type="GO" id="GO:0019509">
    <property type="term" value="P:L-methionine salvage from methylthioadenosine"/>
    <property type="evidence" value="ECO:0007669"/>
    <property type="project" value="InterPro"/>
</dbReference>
<accession>A0AAV4V7I7</accession>
<dbReference type="Gene3D" id="1.10.720.60">
    <property type="match status" value="1"/>
</dbReference>
<dbReference type="SUPFAM" id="SSF56784">
    <property type="entry name" value="HAD-like"/>
    <property type="match status" value="1"/>
</dbReference>
<evidence type="ECO:0000313" key="5">
    <source>
        <dbReference type="Proteomes" id="UP001054945"/>
    </source>
</evidence>
<dbReference type="NCBIfam" id="TIGR01691">
    <property type="entry name" value="enolase-ppase"/>
    <property type="match status" value="1"/>
</dbReference>
<dbReference type="InterPro" id="IPR023214">
    <property type="entry name" value="HAD_sf"/>
</dbReference>
<organism evidence="4 5">
    <name type="scientific">Caerostris extrusa</name>
    <name type="common">Bark spider</name>
    <name type="synonym">Caerostris bankana</name>
    <dbReference type="NCBI Taxonomy" id="172846"/>
    <lineage>
        <taxon>Eukaryota</taxon>
        <taxon>Metazoa</taxon>
        <taxon>Ecdysozoa</taxon>
        <taxon>Arthropoda</taxon>
        <taxon>Chelicerata</taxon>
        <taxon>Arachnida</taxon>
        <taxon>Araneae</taxon>
        <taxon>Araneomorphae</taxon>
        <taxon>Entelegynae</taxon>
        <taxon>Araneoidea</taxon>
        <taxon>Araneidae</taxon>
        <taxon>Caerostris</taxon>
    </lineage>
</organism>
<dbReference type="AlphaFoldDB" id="A0AAV4V7I7"/>
<dbReference type="Gene3D" id="3.40.50.1000">
    <property type="entry name" value="HAD superfamily/HAD-like"/>
    <property type="match status" value="1"/>
</dbReference>
<keyword evidence="3" id="KW-0486">Methionine biosynthesis</keyword>
<comment type="caution">
    <text evidence="4">The sequence shown here is derived from an EMBL/GenBank/DDBJ whole genome shotgun (WGS) entry which is preliminary data.</text>
</comment>
<evidence type="ECO:0000313" key="4">
    <source>
        <dbReference type="EMBL" id="GIY65505.1"/>
    </source>
</evidence>
<dbReference type="PANTHER" id="PTHR20371:SF1">
    <property type="entry name" value="ENOLASE-PHOSPHATASE E1"/>
    <property type="match status" value="1"/>
</dbReference>
<dbReference type="InterPro" id="IPR023943">
    <property type="entry name" value="Enolase-ppase_E1"/>
</dbReference>
<dbReference type="Proteomes" id="UP001054945">
    <property type="component" value="Unassembled WGS sequence"/>
</dbReference>
<gene>
    <name evidence="4" type="primary">AAEL000109</name>
    <name evidence="4" type="ORF">CEXT_659211</name>
</gene>
<dbReference type="EMBL" id="BPLR01013998">
    <property type="protein sequence ID" value="GIY65505.1"/>
    <property type="molecule type" value="Genomic_DNA"/>
</dbReference>
<dbReference type="InterPro" id="IPR036412">
    <property type="entry name" value="HAD-like_sf"/>
</dbReference>
<evidence type="ECO:0000256" key="1">
    <source>
        <dbReference type="ARBA" id="ARBA00022605"/>
    </source>
</evidence>
<dbReference type="GO" id="GO:0000287">
    <property type="term" value="F:magnesium ion binding"/>
    <property type="evidence" value="ECO:0007669"/>
    <property type="project" value="InterPro"/>
</dbReference>
<proteinExistence type="predicted"/>
<dbReference type="GO" id="GO:0043874">
    <property type="term" value="F:acireductone synthase activity"/>
    <property type="evidence" value="ECO:0007669"/>
    <property type="project" value="InterPro"/>
</dbReference>